<gene>
    <name evidence="2" type="ORF">G6N74_26715</name>
</gene>
<dbReference type="PANTHER" id="PTHR43283:SF3">
    <property type="entry name" value="BETA-LACTAMASE FAMILY PROTEIN (AFU_ORTHOLOGUE AFUA_5G07500)"/>
    <property type="match status" value="1"/>
</dbReference>
<feature type="domain" description="Beta-lactamase-related" evidence="1">
    <location>
        <begin position="17"/>
        <end position="372"/>
    </location>
</feature>
<dbReference type="EMBL" id="JAAKZG010000018">
    <property type="protein sequence ID" value="NGN44655.1"/>
    <property type="molecule type" value="Genomic_DNA"/>
</dbReference>
<evidence type="ECO:0000313" key="2">
    <source>
        <dbReference type="EMBL" id="NGN44655.1"/>
    </source>
</evidence>
<dbReference type="Gene3D" id="3.40.710.10">
    <property type="entry name" value="DD-peptidase/beta-lactamase superfamily"/>
    <property type="match status" value="1"/>
</dbReference>
<dbReference type="Pfam" id="PF00144">
    <property type="entry name" value="Beta-lactamase"/>
    <property type="match status" value="1"/>
</dbReference>
<dbReference type="Proteomes" id="UP000481252">
    <property type="component" value="Unassembled WGS sequence"/>
</dbReference>
<protein>
    <submittedName>
        <fullName evidence="2">Beta-lactamase family protein</fullName>
    </submittedName>
</protein>
<dbReference type="SUPFAM" id="SSF56601">
    <property type="entry name" value="beta-lactamase/transpeptidase-like"/>
    <property type="match status" value="1"/>
</dbReference>
<proteinExistence type="predicted"/>
<name>A0A7C9RBD1_9HYPH</name>
<dbReference type="InterPro" id="IPR050789">
    <property type="entry name" value="Diverse_Enzym_Activities"/>
</dbReference>
<dbReference type="InterPro" id="IPR001466">
    <property type="entry name" value="Beta-lactam-related"/>
</dbReference>
<dbReference type="InterPro" id="IPR012338">
    <property type="entry name" value="Beta-lactam/transpept-like"/>
</dbReference>
<dbReference type="AlphaFoldDB" id="A0A7C9RBD1"/>
<accession>A0A7C9RBD1</accession>
<reference evidence="2 3" key="1">
    <citation type="submission" date="2020-02" db="EMBL/GenBank/DDBJ databases">
        <title>Genome sequence of the type strain CGMCC 1.15528 of Mesorhizobium zhangyense.</title>
        <authorList>
            <person name="Gao J."/>
            <person name="Sun J."/>
        </authorList>
    </citation>
    <scope>NUCLEOTIDE SEQUENCE [LARGE SCALE GENOMIC DNA]</scope>
    <source>
        <strain evidence="2 3">CGMCC 1.15528</strain>
    </source>
</reference>
<dbReference type="PANTHER" id="PTHR43283">
    <property type="entry name" value="BETA-LACTAMASE-RELATED"/>
    <property type="match status" value="1"/>
</dbReference>
<comment type="caution">
    <text evidence="2">The sequence shown here is derived from an EMBL/GenBank/DDBJ whole genome shotgun (WGS) entry which is preliminary data.</text>
</comment>
<keyword evidence="3" id="KW-1185">Reference proteome</keyword>
<sequence length="384" mass="41613">MSLPKSVDAQSRTVRLDAAIDLALSEKRIVGAVVFVAENGKIAYRRAAGLADREAGRAMQENAIFRLASITKPLVSAVVMRLVEQGVLDLDYPVTRWLPNFRPRLRDESSSPEILLRHLLTHTSGLSYRFLEAPEHIYHALNISDGLDQPGLAIDKNLERLALAPLSFSPGSTWRYSLGIDVIGEVVAIASGLSLPTLVQRYVTDPLEMRDTGFSVVDMERLVPAYFDGAGEPVRMNDGTWVPFYGSAAQFAPSRILDPRSYPSGGAGMAGTAEDILRFLETIRTGGGDILATATVDTMTSDQVGSQAETQGPGWGFGYGWAVLSNKSVAHTPQAAGTIQWGGAYGHYWFVDRENGLTAVSLTNTAFEGMSGAFPWQIRDAIYG</sequence>
<dbReference type="RefSeq" id="WP_165121041.1">
    <property type="nucleotide sequence ID" value="NZ_JAAKZG010000018.1"/>
</dbReference>
<evidence type="ECO:0000313" key="3">
    <source>
        <dbReference type="Proteomes" id="UP000481252"/>
    </source>
</evidence>
<evidence type="ECO:0000259" key="1">
    <source>
        <dbReference type="Pfam" id="PF00144"/>
    </source>
</evidence>
<organism evidence="2 3">
    <name type="scientific">Mesorhizobium zhangyense</name>
    <dbReference type="NCBI Taxonomy" id="1776730"/>
    <lineage>
        <taxon>Bacteria</taxon>
        <taxon>Pseudomonadati</taxon>
        <taxon>Pseudomonadota</taxon>
        <taxon>Alphaproteobacteria</taxon>
        <taxon>Hyphomicrobiales</taxon>
        <taxon>Phyllobacteriaceae</taxon>
        <taxon>Mesorhizobium</taxon>
    </lineage>
</organism>